<evidence type="ECO:0000256" key="1">
    <source>
        <dbReference type="SAM" id="MobiDB-lite"/>
    </source>
</evidence>
<proteinExistence type="predicted"/>
<feature type="compositionally biased region" description="Basic and acidic residues" evidence="1">
    <location>
        <begin position="80"/>
        <end position="95"/>
    </location>
</feature>
<reference evidence="2" key="1">
    <citation type="submission" date="2020-11" db="EMBL/GenBank/DDBJ databases">
        <authorList>
            <person name="Tran Van P."/>
        </authorList>
    </citation>
    <scope>NUCLEOTIDE SEQUENCE</scope>
</reference>
<protein>
    <submittedName>
        <fullName evidence="2">Uncharacterized protein</fullName>
    </submittedName>
</protein>
<dbReference type="EMBL" id="CAJPEX010000280">
    <property type="protein sequence ID" value="CAG0914840.1"/>
    <property type="molecule type" value="Genomic_DNA"/>
</dbReference>
<organism evidence="2">
    <name type="scientific">Notodromas monacha</name>
    <dbReference type="NCBI Taxonomy" id="399045"/>
    <lineage>
        <taxon>Eukaryota</taxon>
        <taxon>Metazoa</taxon>
        <taxon>Ecdysozoa</taxon>
        <taxon>Arthropoda</taxon>
        <taxon>Crustacea</taxon>
        <taxon>Oligostraca</taxon>
        <taxon>Ostracoda</taxon>
        <taxon>Podocopa</taxon>
        <taxon>Podocopida</taxon>
        <taxon>Cypridocopina</taxon>
        <taxon>Cypridoidea</taxon>
        <taxon>Cyprididae</taxon>
        <taxon>Notodromas</taxon>
    </lineage>
</organism>
<feature type="region of interest" description="Disordered" evidence="1">
    <location>
        <begin position="59"/>
        <end position="107"/>
    </location>
</feature>
<evidence type="ECO:0000313" key="2">
    <source>
        <dbReference type="EMBL" id="CAD7274688.1"/>
    </source>
</evidence>
<evidence type="ECO:0000313" key="3">
    <source>
        <dbReference type="Proteomes" id="UP000678499"/>
    </source>
</evidence>
<accession>A0A7R9GBB6</accession>
<dbReference type="EMBL" id="OA882317">
    <property type="protein sequence ID" value="CAD7274688.1"/>
    <property type="molecule type" value="Genomic_DNA"/>
</dbReference>
<dbReference type="AlphaFoldDB" id="A0A7R9GBB6"/>
<gene>
    <name evidence="2" type="ORF">NMOB1V02_LOCUS2511</name>
</gene>
<keyword evidence="3" id="KW-1185">Reference proteome</keyword>
<dbReference type="Proteomes" id="UP000678499">
    <property type="component" value="Unassembled WGS sequence"/>
</dbReference>
<sequence length="182" mass="19715">MPTSVVSYRSPFDGDVDPGLPPWKRDLILRRRAMSRTLGTPLTGTLDVASILAMSRSSSGGITGIVRNPPERATNSTKQRMAEPKERAKDTDKPKPASKNMSQPGKEQAPPAFCFVLFCQGISRIRTLVDRVPEQHALFMHGGIRSLRIAAPLLRLRGGCATLPNQFVVISCESNSTGIGCA</sequence>
<name>A0A7R9GBB6_9CRUS</name>